<protein>
    <recommendedName>
        <fullName evidence="4">Fascin domain-containing protein</fullName>
    </recommendedName>
</protein>
<name>A0A9W9ME54_9EURO</name>
<evidence type="ECO:0000313" key="2">
    <source>
        <dbReference type="EMBL" id="KAJ5198504.1"/>
    </source>
</evidence>
<dbReference type="Gene3D" id="2.80.10.50">
    <property type="match status" value="1"/>
</dbReference>
<dbReference type="EMBL" id="JAPQKR010000014">
    <property type="protein sequence ID" value="KAJ5198504.1"/>
    <property type="molecule type" value="Genomic_DNA"/>
</dbReference>
<evidence type="ECO:0000256" key="1">
    <source>
        <dbReference type="SAM" id="SignalP"/>
    </source>
</evidence>
<keyword evidence="1" id="KW-0732">Signal</keyword>
<dbReference type="RefSeq" id="XP_058306932.1">
    <property type="nucleotide sequence ID" value="XM_058454683.1"/>
</dbReference>
<dbReference type="GeneID" id="83181984"/>
<proteinExistence type="predicted"/>
<accession>A0A9W9ME54</accession>
<dbReference type="AlphaFoldDB" id="A0A9W9ME54"/>
<gene>
    <name evidence="2" type="ORF">N7498_007621</name>
</gene>
<organism evidence="2 3">
    <name type="scientific">Penicillium cinerascens</name>
    <dbReference type="NCBI Taxonomy" id="70096"/>
    <lineage>
        <taxon>Eukaryota</taxon>
        <taxon>Fungi</taxon>
        <taxon>Dikarya</taxon>
        <taxon>Ascomycota</taxon>
        <taxon>Pezizomycotina</taxon>
        <taxon>Eurotiomycetes</taxon>
        <taxon>Eurotiomycetidae</taxon>
        <taxon>Eurotiales</taxon>
        <taxon>Aspergillaceae</taxon>
        <taxon>Penicillium</taxon>
    </lineage>
</organism>
<dbReference type="SUPFAM" id="SSF50370">
    <property type="entry name" value="Ricin B-like lectins"/>
    <property type="match status" value="1"/>
</dbReference>
<evidence type="ECO:0000313" key="3">
    <source>
        <dbReference type="Proteomes" id="UP001150904"/>
    </source>
</evidence>
<dbReference type="InterPro" id="IPR035992">
    <property type="entry name" value="Ricin_B-like_lectins"/>
</dbReference>
<feature type="signal peptide" evidence="1">
    <location>
        <begin position="1"/>
        <end position="18"/>
    </location>
</feature>
<evidence type="ECO:0008006" key="4">
    <source>
        <dbReference type="Google" id="ProtNLM"/>
    </source>
</evidence>
<reference evidence="2" key="1">
    <citation type="submission" date="2022-12" db="EMBL/GenBank/DDBJ databases">
        <authorList>
            <person name="Petersen C."/>
        </authorList>
    </citation>
    <scope>NUCLEOTIDE SEQUENCE</scope>
    <source>
        <strain evidence="2">IBT 15544</strain>
    </source>
</reference>
<dbReference type="Proteomes" id="UP001150904">
    <property type="component" value="Unassembled WGS sequence"/>
</dbReference>
<dbReference type="CDD" id="cd00161">
    <property type="entry name" value="beta-trefoil_Ricin-like"/>
    <property type="match status" value="1"/>
</dbReference>
<feature type="chain" id="PRO_5040890125" description="Fascin domain-containing protein" evidence="1">
    <location>
        <begin position="19"/>
        <end position="147"/>
    </location>
</feature>
<dbReference type="OrthoDB" id="4490284at2759"/>
<keyword evidence="3" id="KW-1185">Reference proteome</keyword>
<comment type="caution">
    <text evidence="2">The sequence shown here is derived from an EMBL/GenBank/DDBJ whole genome shotgun (WGS) entry which is preliminary data.</text>
</comment>
<reference evidence="2" key="2">
    <citation type="journal article" date="2023" name="IMA Fungus">
        <title>Comparative genomic study of the Penicillium genus elucidates a diverse pangenome and 15 lateral gene transfer events.</title>
        <authorList>
            <person name="Petersen C."/>
            <person name="Sorensen T."/>
            <person name="Nielsen M.R."/>
            <person name="Sondergaard T.E."/>
            <person name="Sorensen J.L."/>
            <person name="Fitzpatrick D.A."/>
            <person name="Frisvad J.C."/>
            <person name="Nielsen K.L."/>
        </authorList>
    </citation>
    <scope>NUCLEOTIDE SEQUENCE</scope>
    <source>
        <strain evidence="2">IBT 15544</strain>
    </source>
</reference>
<sequence length="147" mass="16323">MKAFFVLTFAALCQSAYSLREGTYMIESAKFGKSLVLTETLTHRGAPLSFDPRNGQPGQIWSFTPRDNGYWEVENHLGGNINCGTEEGSMCFAGEEPQLFMPEYKGENKYELVAKGSGYLLRVTEHGSLELAGYDDSLSEQFTLVEA</sequence>